<keyword evidence="3" id="KW-0378">Hydrolase</keyword>
<feature type="transmembrane region" description="Helical" evidence="1">
    <location>
        <begin position="231"/>
        <end position="258"/>
    </location>
</feature>
<keyword evidence="1" id="KW-1133">Transmembrane helix</keyword>
<reference evidence="4" key="1">
    <citation type="journal article" date="2019" name="Int. J. Syst. Evol. Microbiol.">
        <title>The Global Catalogue of Microorganisms (GCM) 10K type strain sequencing project: providing services to taxonomists for standard genome sequencing and annotation.</title>
        <authorList>
            <consortium name="The Broad Institute Genomics Platform"/>
            <consortium name="The Broad Institute Genome Sequencing Center for Infectious Disease"/>
            <person name="Wu L."/>
            <person name="Ma J."/>
        </authorList>
    </citation>
    <scope>NUCLEOTIDE SEQUENCE [LARGE SCALE GENOMIC DNA]</scope>
    <source>
        <strain evidence="4">CGMCC 1.12942</strain>
    </source>
</reference>
<feature type="transmembrane region" description="Helical" evidence="1">
    <location>
        <begin position="103"/>
        <end position="123"/>
    </location>
</feature>
<dbReference type="PANTHER" id="PTHR39430:SF1">
    <property type="entry name" value="PROTEASE"/>
    <property type="match status" value="1"/>
</dbReference>
<keyword evidence="1" id="KW-0472">Membrane</keyword>
<feature type="transmembrane region" description="Helical" evidence="1">
    <location>
        <begin position="35"/>
        <end position="53"/>
    </location>
</feature>
<dbReference type="PANTHER" id="PTHR39430">
    <property type="entry name" value="MEMBRANE-ASSOCIATED PROTEASE-RELATED"/>
    <property type="match status" value="1"/>
</dbReference>
<evidence type="ECO:0000256" key="1">
    <source>
        <dbReference type="SAM" id="Phobius"/>
    </source>
</evidence>
<feature type="transmembrane region" description="Helical" evidence="1">
    <location>
        <begin position="74"/>
        <end position="97"/>
    </location>
</feature>
<proteinExistence type="predicted"/>
<dbReference type="EMBL" id="JBHTBW010000065">
    <property type="protein sequence ID" value="MFC7442946.1"/>
    <property type="molecule type" value="Genomic_DNA"/>
</dbReference>
<dbReference type="RefSeq" id="WP_379867167.1">
    <property type="nucleotide sequence ID" value="NZ_JBHTBW010000065.1"/>
</dbReference>
<gene>
    <name evidence="3" type="ORF">ACFQNG_17905</name>
</gene>
<keyword evidence="1" id="KW-0812">Transmembrane</keyword>
<organism evidence="3 4">
    <name type="scientific">Laceyella putida</name>
    <dbReference type="NCBI Taxonomy" id="110101"/>
    <lineage>
        <taxon>Bacteria</taxon>
        <taxon>Bacillati</taxon>
        <taxon>Bacillota</taxon>
        <taxon>Bacilli</taxon>
        <taxon>Bacillales</taxon>
        <taxon>Thermoactinomycetaceae</taxon>
        <taxon>Laceyella</taxon>
    </lineage>
</organism>
<dbReference type="EC" id="3.4.-.-" evidence="3"/>
<dbReference type="Pfam" id="PF02517">
    <property type="entry name" value="Rce1-like"/>
    <property type="match status" value="1"/>
</dbReference>
<dbReference type="GO" id="GO:0016787">
    <property type="term" value="F:hydrolase activity"/>
    <property type="evidence" value="ECO:0007669"/>
    <property type="project" value="UniProtKB-KW"/>
</dbReference>
<evidence type="ECO:0000313" key="3">
    <source>
        <dbReference type="EMBL" id="MFC7442946.1"/>
    </source>
</evidence>
<feature type="transmembrane region" description="Helical" evidence="1">
    <location>
        <begin position="12"/>
        <end position="29"/>
    </location>
</feature>
<feature type="transmembrane region" description="Helical" evidence="1">
    <location>
        <begin position="144"/>
        <end position="161"/>
    </location>
</feature>
<dbReference type="Proteomes" id="UP001596500">
    <property type="component" value="Unassembled WGS sequence"/>
</dbReference>
<protein>
    <submittedName>
        <fullName evidence="3">CPBP family intramembrane glutamic endopeptidase</fullName>
        <ecNumber evidence="3">3.4.-.-</ecNumber>
    </submittedName>
</protein>
<feature type="domain" description="CAAX prenyl protease 2/Lysostaphin resistance protein A-like" evidence="2">
    <location>
        <begin position="111"/>
        <end position="204"/>
    </location>
</feature>
<name>A0ABW2RPI6_9BACL</name>
<comment type="caution">
    <text evidence="3">The sequence shown here is derived from an EMBL/GenBank/DDBJ whole genome shotgun (WGS) entry which is preliminary data.</text>
</comment>
<keyword evidence="4" id="KW-1185">Reference proteome</keyword>
<dbReference type="InterPro" id="IPR003675">
    <property type="entry name" value="Rce1/LyrA-like_dom"/>
</dbReference>
<accession>A0ABW2RPI6</accession>
<sequence length="269" mass="29807">MKILELVGKGFLLFVFVMLYSLPIVWITKNEGINLAWQNIAFILAVFSLYGLFERRRGWNLGLRQAHRLRQFAKGAGFGIAMISVVALIIFATHGIMFEDVHVSPVVMTSALQSLGLFLLVGLSEETASRGYVQGLLRYRYNKRTARIVSALLFALLHGLNPGVWNHVLPIINLFLAGLFFSVYRDVSGGLWAPIGFHFTWNFFQGPVYGFKVSGLQLHSIVESRPRGAAFLSGGAFGAEGSVVCTGVLLAALCWLIWRDHKKETVASS</sequence>
<evidence type="ECO:0000313" key="4">
    <source>
        <dbReference type="Proteomes" id="UP001596500"/>
    </source>
</evidence>
<evidence type="ECO:0000259" key="2">
    <source>
        <dbReference type="Pfam" id="PF02517"/>
    </source>
</evidence>